<keyword evidence="7" id="KW-0503">Monooxygenase</keyword>
<dbReference type="PANTHER" id="PTHR46206">
    <property type="entry name" value="CYTOCHROME P450"/>
    <property type="match status" value="1"/>
</dbReference>
<dbReference type="AlphaFoldDB" id="A0A371DD56"/>
<feature type="signal peptide" evidence="9">
    <location>
        <begin position="1"/>
        <end position="20"/>
    </location>
</feature>
<organism evidence="10 11">
    <name type="scientific">Lentinus brumalis</name>
    <dbReference type="NCBI Taxonomy" id="2498619"/>
    <lineage>
        <taxon>Eukaryota</taxon>
        <taxon>Fungi</taxon>
        <taxon>Dikarya</taxon>
        <taxon>Basidiomycota</taxon>
        <taxon>Agaricomycotina</taxon>
        <taxon>Agaricomycetes</taxon>
        <taxon>Polyporales</taxon>
        <taxon>Polyporaceae</taxon>
        <taxon>Lentinus</taxon>
    </lineage>
</organism>
<dbReference type="Proteomes" id="UP000256964">
    <property type="component" value="Unassembled WGS sequence"/>
</dbReference>
<dbReference type="CDD" id="cd11041">
    <property type="entry name" value="CYP503A1-like"/>
    <property type="match status" value="1"/>
</dbReference>
<evidence type="ECO:0000313" key="11">
    <source>
        <dbReference type="Proteomes" id="UP000256964"/>
    </source>
</evidence>
<protein>
    <submittedName>
        <fullName evidence="10">Cytochrome P450</fullName>
    </submittedName>
</protein>
<feature type="region of interest" description="Disordered" evidence="8">
    <location>
        <begin position="489"/>
        <end position="528"/>
    </location>
</feature>
<keyword evidence="3 6" id="KW-0479">Metal-binding</keyword>
<dbReference type="STRING" id="139420.A0A371DD56"/>
<evidence type="ECO:0000256" key="4">
    <source>
        <dbReference type="ARBA" id="ARBA00023002"/>
    </source>
</evidence>
<evidence type="ECO:0000256" key="5">
    <source>
        <dbReference type="ARBA" id="ARBA00023004"/>
    </source>
</evidence>
<dbReference type="InterPro" id="IPR001128">
    <property type="entry name" value="Cyt_P450"/>
</dbReference>
<evidence type="ECO:0000256" key="1">
    <source>
        <dbReference type="ARBA" id="ARBA00001971"/>
    </source>
</evidence>
<keyword evidence="4 7" id="KW-0560">Oxidoreductase</keyword>
<name>A0A371DD56_9APHY</name>
<dbReference type="InterPro" id="IPR002401">
    <property type="entry name" value="Cyt_P450_E_grp-I"/>
</dbReference>
<dbReference type="Pfam" id="PF00067">
    <property type="entry name" value="p450"/>
    <property type="match status" value="1"/>
</dbReference>
<gene>
    <name evidence="10" type="ORF">OH76DRAFT_1349082</name>
</gene>
<evidence type="ECO:0000313" key="10">
    <source>
        <dbReference type="EMBL" id="RDX50487.1"/>
    </source>
</evidence>
<dbReference type="GO" id="GO:0004497">
    <property type="term" value="F:monooxygenase activity"/>
    <property type="evidence" value="ECO:0007669"/>
    <property type="project" value="UniProtKB-KW"/>
</dbReference>
<evidence type="ECO:0000256" key="6">
    <source>
        <dbReference type="PIRSR" id="PIRSR602401-1"/>
    </source>
</evidence>
<dbReference type="EMBL" id="KZ857399">
    <property type="protein sequence ID" value="RDX50487.1"/>
    <property type="molecule type" value="Genomic_DNA"/>
</dbReference>
<keyword evidence="9" id="KW-0732">Signal</keyword>
<dbReference type="PRINTS" id="PR00463">
    <property type="entry name" value="EP450I"/>
</dbReference>
<keyword evidence="5 6" id="KW-0408">Iron</keyword>
<evidence type="ECO:0000256" key="3">
    <source>
        <dbReference type="ARBA" id="ARBA00022723"/>
    </source>
</evidence>
<comment type="cofactor">
    <cofactor evidence="1 6">
        <name>heme</name>
        <dbReference type="ChEBI" id="CHEBI:30413"/>
    </cofactor>
</comment>
<dbReference type="Gene3D" id="1.10.630.10">
    <property type="entry name" value="Cytochrome P450"/>
    <property type="match status" value="1"/>
</dbReference>
<evidence type="ECO:0000256" key="8">
    <source>
        <dbReference type="SAM" id="MobiDB-lite"/>
    </source>
</evidence>
<feature type="binding site" description="axial binding residue" evidence="6">
    <location>
        <position position="462"/>
    </location>
    <ligand>
        <name>heme</name>
        <dbReference type="ChEBI" id="CHEBI:30413"/>
    </ligand>
    <ligandPart>
        <name>Fe</name>
        <dbReference type="ChEBI" id="CHEBI:18248"/>
    </ligandPart>
</feature>
<dbReference type="OrthoDB" id="1055148at2759"/>
<dbReference type="GO" id="GO:0020037">
    <property type="term" value="F:heme binding"/>
    <property type="evidence" value="ECO:0007669"/>
    <property type="project" value="InterPro"/>
</dbReference>
<reference evidence="10 11" key="1">
    <citation type="journal article" date="2018" name="Biotechnol. Biofuels">
        <title>Integrative visual omics of the white-rot fungus Polyporus brumalis exposes the biotechnological potential of its oxidative enzymes for delignifying raw plant biomass.</title>
        <authorList>
            <person name="Miyauchi S."/>
            <person name="Rancon A."/>
            <person name="Drula E."/>
            <person name="Hage H."/>
            <person name="Chaduli D."/>
            <person name="Favel A."/>
            <person name="Grisel S."/>
            <person name="Henrissat B."/>
            <person name="Herpoel-Gimbert I."/>
            <person name="Ruiz-Duenas F.J."/>
            <person name="Chevret D."/>
            <person name="Hainaut M."/>
            <person name="Lin J."/>
            <person name="Wang M."/>
            <person name="Pangilinan J."/>
            <person name="Lipzen A."/>
            <person name="Lesage-Meessen L."/>
            <person name="Navarro D."/>
            <person name="Riley R."/>
            <person name="Grigoriev I.V."/>
            <person name="Zhou S."/>
            <person name="Raouche S."/>
            <person name="Rosso M.N."/>
        </authorList>
    </citation>
    <scope>NUCLEOTIDE SEQUENCE [LARGE SCALE GENOMIC DNA]</scope>
    <source>
        <strain evidence="10 11">BRFM 1820</strain>
    </source>
</reference>
<proteinExistence type="inferred from homology"/>
<evidence type="ECO:0000256" key="7">
    <source>
        <dbReference type="RuleBase" id="RU000461"/>
    </source>
</evidence>
<dbReference type="GO" id="GO:0016705">
    <property type="term" value="F:oxidoreductase activity, acting on paired donors, with incorporation or reduction of molecular oxygen"/>
    <property type="evidence" value="ECO:0007669"/>
    <property type="project" value="InterPro"/>
</dbReference>
<keyword evidence="11" id="KW-1185">Reference proteome</keyword>
<dbReference type="SUPFAM" id="SSF48264">
    <property type="entry name" value="Cytochrome P450"/>
    <property type="match status" value="1"/>
</dbReference>
<evidence type="ECO:0000256" key="9">
    <source>
        <dbReference type="SAM" id="SignalP"/>
    </source>
</evidence>
<keyword evidence="6 7" id="KW-0349">Heme</keyword>
<accession>A0A371DD56</accession>
<feature type="chain" id="PRO_5016843688" evidence="9">
    <location>
        <begin position="21"/>
        <end position="528"/>
    </location>
</feature>
<dbReference type="GO" id="GO:0005506">
    <property type="term" value="F:iron ion binding"/>
    <property type="evidence" value="ECO:0007669"/>
    <property type="project" value="InterPro"/>
</dbReference>
<dbReference type="InterPro" id="IPR036396">
    <property type="entry name" value="Cyt_P450_sf"/>
</dbReference>
<dbReference type="PROSITE" id="PS00086">
    <property type="entry name" value="CYTOCHROME_P450"/>
    <property type="match status" value="1"/>
</dbReference>
<dbReference type="InterPro" id="IPR017972">
    <property type="entry name" value="Cyt_P450_CS"/>
</dbReference>
<feature type="compositionally biased region" description="Low complexity" evidence="8">
    <location>
        <begin position="493"/>
        <end position="505"/>
    </location>
</feature>
<comment type="similarity">
    <text evidence="2 7">Belongs to the cytochrome P450 family.</text>
</comment>
<sequence length="528" mass="58554">MDGLTIVYTCLVLLAARSFSKWYFDPVCVALVFSGKANARSSILVQLRHIPAVGGPSIPLLFYLAAAKFARCPDGVLQEGYEKHHGSAFKVALPNRWLVVIAGLEGVEDIRRRPDSGLSISAGSNEQFQRELILGSDLHGIRWHVDVIKTTFTQDLPTILLELLDELPSAVQGNIPCAHEWTTLNVRSAVINMVAQVSNRAFGGLPLSRSRAYLDLAIRFTVSRMKNANVVKIMPRVLRPIAVRLLIKTRSALLEGTTYIEPIIRTRRAKMKRFGNDWRDRPNDLLQLYMEEATERRNTSDQTVAERLFLTNFASIHTSSMSLTNALQDLAVFPEHIAALRAEVEEVVTSEGWTKAAVDNMWKVDSFLRESQRLHTVARFALTRIALKDLTLIDGTFIPKGTFIAIATSPPHRDHRHYQSADVFNPFRFSRTREETGVVSAAQAFTHTSAKWLAFGHGKHACPGRFFAADELKALVAYIIVNYDIKADDSDDASSGPATSPASGGKDTANTSGKIMVRKRKSDSAALN</sequence>
<evidence type="ECO:0000256" key="2">
    <source>
        <dbReference type="ARBA" id="ARBA00010617"/>
    </source>
</evidence>